<dbReference type="SMART" id="SM00594">
    <property type="entry name" value="UAS"/>
    <property type="match status" value="1"/>
</dbReference>
<dbReference type="InterPro" id="IPR036249">
    <property type="entry name" value="Thioredoxin-like_sf"/>
</dbReference>
<protein>
    <recommendedName>
        <fullName evidence="2">UBX domain-containing protein</fullName>
    </recommendedName>
</protein>
<name>A0AAN6TLF6_9PEZI</name>
<feature type="domain" description="UBX" evidence="2">
    <location>
        <begin position="459"/>
        <end position="537"/>
    </location>
</feature>
<reference evidence="3" key="1">
    <citation type="journal article" date="2023" name="Mol. Phylogenet. Evol.">
        <title>Genome-scale phylogeny and comparative genomics of the fungal order Sordariales.</title>
        <authorList>
            <person name="Hensen N."/>
            <person name="Bonometti L."/>
            <person name="Westerberg I."/>
            <person name="Brannstrom I.O."/>
            <person name="Guillou S."/>
            <person name="Cros-Aarteil S."/>
            <person name="Calhoun S."/>
            <person name="Haridas S."/>
            <person name="Kuo A."/>
            <person name="Mondo S."/>
            <person name="Pangilinan J."/>
            <person name="Riley R."/>
            <person name="LaButti K."/>
            <person name="Andreopoulos B."/>
            <person name="Lipzen A."/>
            <person name="Chen C."/>
            <person name="Yan M."/>
            <person name="Daum C."/>
            <person name="Ng V."/>
            <person name="Clum A."/>
            <person name="Steindorff A."/>
            <person name="Ohm R.A."/>
            <person name="Martin F."/>
            <person name="Silar P."/>
            <person name="Natvig D.O."/>
            <person name="Lalanne C."/>
            <person name="Gautier V."/>
            <person name="Ament-Velasquez S.L."/>
            <person name="Kruys A."/>
            <person name="Hutchinson M.I."/>
            <person name="Powell A.J."/>
            <person name="Barry K."/>
            <person name="Miller A.N."/>
            <person name="Grigoriev I.V."/>
            <person name="Debuchy R."/>
            <person name="Gladieux P."/>
            <person name="Hiltunen Thoren M."/>
            <person name="Johannesson H."/>
        </authorList>
    </citation>
    <scope>NUCLEOTIDE SEQUENCE</scope>
    <source>
        <strain evidence="3">CBS 508.74</strain>
    </source>
</reference>
<feature type="compositionally biased region" description="Low complexity" evidence="1">
    <location>
        <begin position="196"/>
        <end position="210"/>
    </location>
</feature>
<evidence type="ECO:0000259" key="2">
    <source>
        <dbReference type="PROSITE" id="PS50033"/>
    </source>
</evidence>
<dbReference type="SUPFAM" id="SSF52833">
    <property type="entry name" value="Thioredoxin-like"/>
    <property type="match status" value="1"/>
</dbReference>
<gene>
    <name evidence="3" type="ORF">N656DRAFT_724127</name>
</gene>
<accession>A0AAN6TLF6</accession>
<dbReference type="SMART" id="SM00166">
    <property type="entry name" value="UBX"/>
    <property type="match status" value="1"/>
</dbReference>
<reference evidence="3" key="2">
    <citation type="submission" date="2023-05" db="EMBL/GenBank/DDBJ databases">
        <authorList>
            <consortium name="Lawrence Berkeley National Laboratory"/>
            <person name="Steindorff A."/>
            <person name="Hensen N."/>
            <person name="Bonometti L."/>
            <person name="Westerberg I."/>
            <person name="Brannstrom I.O."/>
            <person name="Guillou S."/>
            <person name="Cros-Aarteil S."/>
            <person name="Calhoun S."/>
            <person name="Haridas S."/>
            <person name="Kuo A."/>
            <person name="Mondo S."/>
            <person name="Pangilinan J."/>
            <person name="Riley R."/>
            <person name="Labutti K."/>
            <person name="Andreopoulos B."/>
            <person name="Lipzen A."/>
            <person name="Chen C."/>
            <person name="Yanf M."/>
            <person name="Daum C."/>
            <person name="Ng V."/>
            <person name="Clum A."/>
            <person name="Ohm R."/>
            <person name="Martin F."/>
            <person name="Silar P."/>
            <person name="Natvig D."/>
            <person name="Lalanne C."/>
            <person name="Gautier V."/>
            <person name="Ament-Velasquez S.L."/>
            <person name="Kruys A."/>
            <person name="Hutchinson M.I."/>
            <person name="Powell A.J."/>
            <person name="Barry K."/>
            <person name="Miller A.N."/>
            <person name="Grigoriev I.V."/>
            <person name="Debuchy R."/>
            <person name="Gladieux P."/>
            <person name="Thoren M.H."/>
            <person name="Johannesson H."/>
        </authorList>
    </citation>
    <scope>NUCLEOTIDE SEQUENCE</scope>
    <source>
        <strain evidence="3">CBS 508.74</strain>
    </source>
</reference>
<dbReference type="InterPro" id="IPR050730">
    <property type="entry name" value="UBX_domain-protein"/>
</dbReference>
<proteinExistence type="predicted"/>
<dbReference type="Pfam" id="PF13899">
    <property type="entry name" value="Thioredoxin_7"/>
    <property type="match status" value="1"/>
</dbReference>
<dbReference type="CDD" id="cd02958">
    <property type="entry name" value="UAS"/>
    <property type="match status" value="1"/>
</dbReference>
<dbReference type="SUPFAM" id="SSF46934">
    <property type="entry name" value="UBA-like"/>
    <property type="match status" value="1"/>
</dbReference>
<dbReference type="RefSeq" id="XP_064674177.1">
    <property type="nucleotide sequence ID" value="XM_064812529.1"/>
</dbReference>
<comment type="caution">
    <text evidence="3">The sequence shown here is derived from an EMBL/GenBank/DDBJ whole genome shotgun (WGS) entry which is preliminary data.</text>
</comment>
<evidence type="ECO:0000313" key="4">
    <source>
        <dbReference type="Proteomes" id="UP001302812"/>
    </source>
</evidence>
<dbReference type="EMBL" id="MU853333">
    <property type="protein sequence ID" value="KAK4116607.1"/>
    <property type="molecule type" value="Genomic_DNA"/>
</dbReference>
<dbReference type="AlphaFoldDB" id="A0AAN6TLF6"/>
<dbReference type="Gene3D" id="3.10.20.90">
    <property type="entry name" value="Phosphatidylinositol 3-kinase Catalytic Subunit, Chain A, domain 1"/>
    <property type="match status" value="1"/>
</dbReference>
<feature type="region of interest" description="Disordered" evidence="1">
    <location>
        <begin position="180"/>
        <end position="217"/>
    </location>
</feature>
<dbReference type="InterPro" id="IPR029071">
    <property type="entry name" value="Ubiquitin-like_domsf"/>
</dbReference>
<dbReference type="PANTHER" id="PTHR23322:SF6">
    <property type="entry name" value="UBX DOMAIN-CONTAINING PROTEIN 7"/>
    <property type="match status" value="1"/>
</dbReference>
<dbReference type="PROSITE" id="PS50033">
    <property type="entry name" value="UBX"/>
    <property type="match status" value="1"/>
</dbReference>
<dbReference type="Gene3D" id="3.40.30.10">
    <property type="entry name" value="Glutaredoxin"/>
    <property type="match status" value="1"/>
</dbReference>
<evidence type="ECO:0000256" key="1">
    <source>
        <dbReference type="SAM" id="MobiDB-lite"/>
    </source>
</evidence>
<feature type="compositionally biased region" description="Low complexity" evidence="1">
    <location>
        <begin position="57"/>
        <end position="76"/>
    </location>
</feature>
<feature type="region of interest" description="Disordered" evidence="1">
    <location>
        <begin position="420"/>
        <end position="439"/>
    </location>
</feature>
<evidence type="ECO:0000313" key="3">
    <source>
        <dbReference type="EMBL" id="KAK4116607.1"/>
    </source>
</evidence>
<keyword evidence="4" id="KW-1185">Reference proteome</keyword>
<dbReference type="Pfam" id="PF14555">
    <property type="entry name" value="UBA_4"/>
    <property type="match status" value="1"/>
</dbReference>
<dbReference type="InterPro" id="IPR009060">
    <property type="entry name" value="UBA-like_sf"/>
</dbReference>
<dbReference type="InterPro" id="IPR006577">
    <property type="entry name" value="UAS"/>
</dbReference>
<dbReference type="CDD" id="cd01767">
    <property type="entry name" value="UBX"/>
    <property type="match status" value="1"/>
</dbReference>
<dbReference type="SUPFAM" id="SSF54236">
    <property type="entry name" value="Ubiquitin-like"/>
    <property type="match status" value="1"/>
</dbReference>
<dbReference type="GeneID" id="89936654"/>
<feature type="region of interest" description="Disordered" evidence="1">
    <location>
        <begin position="53"/>
        <end position="85"/>
    </location>
</feature>
<feature type="compositionally biased region" description="Low complexity" evidence="1">
    <location>
        <begin position="427"/>
        <end position="439"/>
    </location>
</feature>
<dbReference type="GO" id="GO:0043130">
    <property type="term" value="F:ubiquitin binding"/>
    <property type="evidence" value="ECO:0007669"/>
    <property type="project" value="TreeGrafter"/>
</dbReference>
<dbReference type="PANTHER" id="PTHR23322">
    <property type="entry name" value="FAS-ASSOCIATED PROTEIN"/>
    <property type="match status" value="1"/>
</dbReference>
<dbReference type="Proteomes" id="UP001302812">
    <property type="component" value="Unassembled WGS sequence"/>
</dbReference>
<dbReference type="Pfam" id="PF00789">
    <property type="entry name" value="UBX"/>
    <property type="match status" value="1"/>
</dbReference>
<sequence length="547" mass="60567">MADAEDVESFMGITGASQTAAQHMLELCGSSLEQAIQLWYTDEDLQRTLMNATSSTANPAVRAANSASRSSRPSRPTTGREDAQGVIHLDSDDDMPMTEDEYDVDDASEAANIARAAQEEEDAAMAKRLQEELYSGQPTDAEGVRAPMARTTETLVEPVYGAADDGEHAAMLEYMRRQRQPRAGLSSNPFAQSVWDDASGPARRAPRAGSQTSSRASRLAELFRPPYDLMTHLTWDEAREEGKEEKKWLLVNVQDMSDFNCQALNRDIWKDEAVKALVQENFIFLQYEKNDAAAEQYITFYFPNEAHQNPNNYPHVSIIDPRTGEQVKVWSGIPFPTAPDFHAQLVEFLDRYSLAAHSKNPVPKTKRPERTVDVERMTEEEMLEMALQNSLESNGGPSRSNVIDPDELTKSIGDLAAAADKGKQKADVQQAAPATTAPAEASAFARIPSDKPHVEPPADPKTTTRLQVRNPSGRIIRRFRLDDPVSRIYEWLKAEPLPGKEGVEFELKAIPQGTDLIQHLHETIQEAGLANGTVMLEFVEDEGGASQ</sequence>
<dbReference type="GO" id="GO:0043161">
    <property type="term" value="P:proteasome-mediated ubiquitin-dependent protein catabolic process"/>
    <property type="evidence" value="ECO:0007669"/>
    <property type="project" value="TreeGrafter"/>
</dbReference>
<dbReference type="GO" id="GO:0005634">
    <property type="term" value="C:nucleus"/>
    <property type="evidence" value="ECO:0007669"/>
    <property type="project" value="TreeGrafter"/>
</dbReference>
<dbReference type="InterPro" id="IPR001012">
    <property type="entry name" value="UBX_dom"/>
</dbReference>
<organism evidence="3 4">
    <name type="scientific">Canariomyces notabilis</name>
    <dbReference type="NCBI Taxonomy" id="2074819"/>
    <lineage>
        <taxon>Eukaryota</taxon>
        <taxon>Fungi</taxon>
        <taxon>Dikarya</taxon>
        <taxon>Ascomycota</taxon>
        <taxon>Pezizomycotina</taxon>
        <taxon>Sordariomycetes</taxon>
        <taxon>Sordariomycetidae</taxon>
        <taxon>Sordariales</taxon>
        <taxon>Chaetomiaceae</taxon>
        <taxon>Canariomyces</taxon>
    </lineage>
</organism>